<dbReference type="GO" id="GO:0004674">
    <property type="term" value="F:protein serine/threonine kinase activity"/>
    <property type="evidence" value="ECO:0007669"/>
    <property type="project" value="TreeGrafter"/>
</dbReference>
<evidence type="ECO:0000313" key="5">
    <source>
        <dbReference type="Proteomes" id="UP000193642"/>
    </source>
</evidence>
<dbReference type="SMART" id="SM00220">
    <property type="entry name" value="S_TKc"/>
    <property type="match status" value="1"/>
</dbReference>
<gene>
    <name evidence="4" type="ORF">BCR33DRAFT_92683</name>
</gene>
<keyword evidence="4" id="KW-0418">Kinase</keyword>
<dbReference type="PANTHER" id="PTHR24346:SF30">
    <property type="entry name" value="MATERNAL EMBRYONIC LEUCINE ZIPPER KINASE"/>
    <property type="match status" value="1"/>
</dbReference>
<proteinExistence type="predicted"/>
<dbReference type="PROSITE" id="PS00108">
    <property type="entry name" value="PROTEIN_KINASE_ST"/>
    <property type="match status" value="1"/>
</dbReference>
<dbReference type="PROSITE" id="PS50011">
    <property type="entry name" value="PROTEIN_KINASE_DOM"/>
    <property type="match status" value="1"/>
</dbReference>
<accession>A0A1Y2CJM4</accession>
<dbReference type="GO" id="GO:0035556">
    <property type="term" value="P:intracellular signal transduction"/>
    <property type="evidence" value="ECO:0007669"/>
    <property type="project" value="TreeGrafter"/>
</dbReference>
<protein>
    <submittedName>
        <fullName evidence="4">Kinase-like protein</fullName>
    </submittedName>
</protein>
<dbReference type="Gene3D" id="1.10.510.10">
    <property type="entry name" value="Transferase(Phosphotransferase) domain 1"/>
    <property type="match status" value="1"/>
</dbReference>
<dbReference type="AlphaFoldDB" id="A0A1Y2CJM4"/>
<dbReference type="PANTHER" id="PTHR24346">
    <property type="entry name" value="MAP/MICROTUBULE AFFINITY-REGULATING KINASE"/>
    <property type="match status" value="1"/>
</dbReference>
<dbReference type="STRING" id="329046.A0A1Y2CJM4"/>
<dbReference type="Pfam" id="PF00069">
    <property type="entry name" value="Pkinase"/>
    <property type="match status" value="1"/>
</dbReference>
<dbReference type="InterPro" id="IPR008271">
    <property type="entry name" value="Ser/Thr_kinase_AS"/>
</dbReference>
<keyword evidence="4" id="KW-0808">Transferase</keyword>
<dbReference type="EMBL" id="MCGO01000014">
    <property type="protein sequence ID" value="ORY47229.1"/>
    <property type="molecule type" value="Genomic_DNA"/>
</dbReference>
<keyword evidence="1" id="KW-0547">Nucleotide-binding</keyword>
<dbReference type="Proteomes" id="UP000193642">
    <property type="component" value="Unassembled WGS sequence"/>
</dbReference>
<evidence type="ECO:0000256" key="2">
    <source>
        <dbReference type="ARBA" id="ARBA00022840"/>
    </source>
</evidence>
<dbReference type="SUPFAM" id="SSF56112">
    <property type="entry name" value="Protein kinase-like (PK-like)"/>
    <property type="match status" value="1"/>
</dbReference>
<dbReference type="GO" id="GO:0005737">
    <property type="term" value="C:cytoplasm"/>
    <property type="evidence" value="ECO:0007669"/>
    <property type="project" value="TreeGrafter"/>
</dbReference>
<evidence type="ECO:0000259" key="3">
    <source>
        <dbReference type="PROSITE" id="PS50011"/>
    </source>
</evidence>
<feature type="domain" description="Protein kinase" evidence="3">
    <location>
        <begin position="1"/>
        <end position="252"/>
    </location>
</feature>
<dbReference type="InterPro" id="IPR000719">
    <property type="entry name" value="Prot_kinase_dom"/>
</dbReference>
<reference evidence="4 5" key="1">
    <citation type="submission" date="2016-07" db="EMBL/GenBank/DDBJ databases">
        <title>Pervasive Adenine N6-methylation of Active Genes in Fungi.</title>
        <authorList>
            <consortium name="DOE Joint Genome Institute"/>
            <person name="Mondo S.J."/>
            <person name="Dannebaum R.O."/>
            <person name="Kuo R.C."/>
            <person name="Labutti K."/>
            <person name="Haridas S."/>
            <person name="Kuo A."/>
            <person name="Salamov A."/>
            <person name="Ahrendt S.R."/>
            <person name="Lipzen A."/>
            <person name="Sullivan W."/>
            <person name="Andreopoulos W.B."/>
            <person name="Clum A."/>
            <person name="Lindquist E."/>
            <person name="Daum C."/>
            <person name="Ramamoorthy G.K."/>
            <person name="Gryganskyi A."/>
            <person name="Culley D."/>
            <person name="Magnuson J.K."/>
            <person name="James T.Y."/>
            <person name="O'Malley M.A."/>
            <person name="Stajich J.E."/>
            <person name="Spatafora J.W."/>
            <person name="Visel A."/>
            <person name="Grigoriev I.V."/>
        </authorList>
    </citation>
    <scope>NUCLEOTIDE SEQUENCE [LARGE SCALE GENOMIC DNA]</scope>
    <source>
        <strain evidence="4 5">JEL800</strain>
    </source>
</reference>
<name>A0A1Y2CJM4_9FUNG</name>
<keyword evidence="2" id="KW-0067">ATP-binding</keyword>
<evidence type="ECO:0000313" key="4">
    <source>
        <dbReference type="EMBL" id="ORY47229.1"/>
    </source>
</evidence>
<keyword evidence="5" id="KW-1185">Reference proteome</keyword>
<evidence type="ECO:0000256" key="1">
    <source>
        <dbReference type="ARBA" id="ARBA00022741"/>
    </source>
</evidence>
<dbReference type="InterPro" id="IPR011009">
    <property type="entry name" value="Kinase-like_dom_sf"/>
</dbReference>
<sequence>MEHIHRQSINAIAETRINYPSTSVPSTHPENFTSVANMKPVSPPETDLYEAITQQGGFPEDVVKEVFVQVADAVLHCHNSGFYHRDLKPENCLISTANYKVKLADFGLTTTDEWSTELGCGSVRYMAPECFELTHNTPEGLQPGQPVPPPAKSLPVAPGVLNGGYSPAANDVWALGVILLNLLFGKNPWFEAHMTDAIFSAFAISNHNILRQQFNLTLQFDAILRRVFELDPRRRCSVTDLKILVEGCTQFVETDPTAISSSTVPTPSIQQSRLKRHGNNSSILAGPGYIVKPGDSLPAVFTQPAASITSGPPVMTHDATPITAVRKGLRTTPTFASLKAVAANGESISEAAAARVPGDVELSPMSAELDTMEVESSGVSTASTAAVTATAADDGEGVFPVVDVEAHELEVMVDEEHVGVGSLEVSATALDDSIDVAVVPPDEVDLIDDGKRL</sequence>
<dbReference type="GO" id="GO:0005524">
    <property type="term" value="F:ATP binding"/>
    <property type="evidence" value="ECO:0007669"/>
    <property type="project" value="UniProtKB-KW"/>
</dbReference>
<comment type="caution">
    <text evidence="4">The sequence shown here is derived from an EMBL/GenBank/DDBJ whole genome shotgun (WGS) entry which is preliminary data.</text>
</comment>
<organism evidence="4 5">
    <name type="scientific">Rhizoclosmatium globosum</name>
    <dbReference type="NCBI Taxonomy" id="329046"/>
    <lineage>
        <taxon>Eukaryota</taxon>
        <taxon>Fungi</taxon>
        <taxon>Fungi incertae sedis</taxon>
        <taxon>Chytridiomycota</taxon>
        <taxon>Chytridiomycota incertae sedis</taxon>
        <taxon>Chytridiomycetes</taxon>
        <taxon>Chytridiales</taxon>
        <taxon>Chytriomycetaceae</taxon>
        <taxon>Rhizoclosmatium</taxon>
    </lineage>
</organism>
<dbReference type="OrthoDB" id="541276at2759"/>